<evidence type="ECO:0000256" key="4">
    <source>
        <dbReference type="ARBA" id="ARBA00022475"/>
    </source>
</evidence>
<evidence type="ECO:0000256" key="1">
    <source>
        <dbReference type="ARBA" id="ARBA00004429"/>
    </source>
</evidence>
<feature type="transmembrane region" description="Helical" evidence="9">
    <location>
        <begin position="543"/>
        <end position="564"/>
    </location>
</feature>
<dbReference type="NCBIfam" id="NF000282">
    <property type="entry name" value="RND_permease_1"/>
    <property type="match status" value="1"/>
</dbReference>
<evidence type="ECO:0000256" key="7">
    <source>
        <dbReference type="ARBA" id="ARBA00022989"/>
    </source>
</evidence>
<keyword evidence="7 9" id="KW-1133">Transmembrane helix</keyword>
<evidence type="ECO:0000313" key="11">
    <source>
        <dbReference type="Proteomes" id="UP000594800"/>
    </source>
</evidence>
<dbReference type="FunFam" id="1.20.1640.10:FF:000001">
    <property type="entry name" value="Efflux pump membrane transporter"/>
    <property type="match status" value="1"/>
</dbReference>
<proteinExistence type="inferred from homology"/>
<keyword evidence="5 9" id="KW-0997">Cell inner membrane</keyword>
<dbReference type="NCBIfam" id="TIGR00915">
    <property type="entry name" value="2A0602"/>
    <property type="match status" value="1"/>
</dbReference>
<dbReference type="Gene3D" id="3.30.70.1440">
    <property type="entry name" value="Multidrug efflux transporter AcrB pore domain"/>
    <property type="match status" value="1"/>
</dbReference>
<feature type="transmembrane region" description="Helical" evidence="9">
    <location>
        <begin position="1007"/>
        <end position="1033"/>
    </location>
</feature>
<dbReference type="GO" id="GO:0015562">
    <property type="term" value="F:efflux transmembrane transporter activity"/>
    <property type="evidence" value="ECO:0007669"/>
    <property type="project" value="InterPro"/>
</dbReference>
<accession>A0A7S9LVR4</accession>
<dbReference type="Gene3D" id="3.30.70.1430">
    <property type="entry name" value="Multidrug efflux transporter AcrB pore domain"/>
    <property type="match status" value="2"/>
</dbReference>
<protein>
    <recommendedName>
        <fullName evidence="9">Efflux pump membrane transporter</fullName>
    </recommendedName>
</protein>
<dbReference type="Gene3D" id="1.20.1640.10">
    <property type="entry name" value="Multidrug efflux transporter AcrB transmembrane domain"/>
    <property type="match status" value="2"/>
</dbReference>
<dbReference type="PANTHER" id="PTHR32063">
    <property type="match status" value="1"/>
</dbReference>
<dbReference type="FunFam" id="3.30.70.1430:FF:000001">
    <property type="entry name" value="Efflux pump membrane transporter"/>
    <property type="match status" value="1"/>
</dbReference>
<feature type="transmembrane region" description="Helical" evidence="9">
    <location>
        <begin position="930"/>
        <end position="953"/>
    </location>
</feature>
<dbReference type="RefSeq" id="WP_196105310.1">
    <property type="nucleotide sequence ID" value="NZ_CP064942.1"/>
</dbReference>
<dbReference type="InterPro" id="IPR004764">
    <property type="entry name" value="MdtF-like"/>
</dbReference>
<evidence type="ECO:0000256" key="5">
    <source>
        <dbReference type="ARBA" id="ARBA00022519"/>
    </source>
</evidence>
<comment type="subcellular location">
    <subcellularLocation>
        <location evidence="1 9">Cell inner membrane</location>
        <topology evidence="1 9">Multi-pass membrane protein</topology>
    </subcellularLocation>
</comment>
<feature type="transmembrane region" description="Helical" evidence="9">
    <location>
        <begin position="974"/>
        <end position="995"/>
    </location>
</feature>
<dbReference type="SUPFAM" id="SSF82693">
    <property type="entry name" value="Multidrug efflux transporter AcrB pore domain, PN1, PN2, PC1 and PC2 subdomains"/>
    <property type="match status" value="4"/>
</dbReference>
<reference evidence="10 11" key="1">
    <citation type="submission" date="2020-11" db="EMBL/GenBank/DDBJ databases">
        <title>Description of Pontivivens ytuae sp. nov. isolated from deep sea sediment of Mariana Trench.</title>
        <authorList>
            <person name="Wang Z."/>
            <person name="Sun Q.-L."/>
            <person name="Xu X.-D."/>
            <person name="Tang Y.-Z."/>
            <person name="Zhang J."/>
        </authorList>
    </citation>
    <scope>NUCLEOTIDE SEQUENCE [LARGE SCALE GENOMIC DNA]</scope>
    <source>
        <strain evidence="10 11">MT2928</strain>
    </source>
</reference>
<organism evidence="10 11">
    <name type="scientific">Pontivivens ytuae</name>
    <dbReference type="NCBI Taxonomy" id="2789856"/>
    <lineage>
        <taxon>Bacteria</taxon>
        <taxon>Pseudomonadati</taxon>
        <taxon>Pseudomonadota</taxon>
        <taxon>Alphaproteobacteria</taxon>
        <taxon>Rhodobacterales</taxon>
        <taxon>Paracoccaceae</taxon>
        <taxon>Pontivivens</taxon>
    </lineage>
</organism>
<feature type="transmembrane region" description="Helical" evidence="9">
    <location>
        <begin position="370"/>
        <end position="391"/>
    </location>
</feature>
<keyword evidence="3 9" id="KW-0813">Transport</keyword>
<feature type="transmembrane region" description="Helical" evidence="9">
    <location>
        <begin position="397"/>
        <end position="417"/>
    </location>
</feature>
<dbReference type="PANTHER" id="PTHR32063:SF11">
    <property type="entry name" value="CATION OR DRUG EFFLUX SYSTEM PROTEIN"/>
    <property type="match status" value="1"/>
</dbReference>
<dbReference type="Gene3D" id="3.30.70.1320">
    <property type="entry name" value="Multidrug efflux transporter AcrB pore domain like"/>
    <property type="match status" value="1"/>
</dbReference>
<keyword evidence="11" id="KW-1185">Reference proteome</keyword>
<dbReference type="GO" id="GO:0005886">
    <property type="term" value="C:plasma membrane"/>
    <property type="evidence" value="ECO:0007669"/>
    <property type="project" value="UniProtKB-SubCell"/>
</dbReference>
<dbReference type="Pfam" id="PF00873">
    <property type="entry name" value="ACR_tran"/>
    <property type="match status" value="1"/>
</dbReference>
<dbReference type="KEGG" id="poz:I0K15_10160"/>
<dbReference type="SUPFAM" id="SSF82714">
    <property type="entry name" value="Multidrug efflux transporter AcrB TolC docking domain, DN and DC subdomains"/>
    <property type="match status" value="2"/>
</dbReference>
<feature type="transmembrane region" description="Helical" evidence="9">
    <location>
        <begin position="902"/>
        <end position="924"/>
    </location>
</feature>
<feature type="transmembrane region" description="Helical" evidence="9">
    <location>
        <begin position="12"/>
        <end position="34"/>
    </location>
</feature>
<dbReference type="GO" id="GO:0042910">
    <property type="term" value="F:xenobiotic transmembrane transporter activity"/>
    <property type="evidence" value="ECO:0007669"/>
    <property type="project" value="TreeGrafter"/>
</dbReference>
<keyword evidence="4" id="KW-1003">Cell membrane</keyword>
<keyword evidence="6 9" id="KW-0812">Transmembrane</keyword>
<dbReference type="AlphaFoldDB" id="A0A7S9LVR4"/>
<feature type="transmembrane region" description="Helical" evidence="9">
    <location>
        <begin position="438"/>
        <end position="461"/>
    </location>
</feature>
<feature type="transmembrane region" description="Helical" evidence="9">
    <location>
        <begin position="473"/>
        <end position="500"/>
    </location>
</feature>
<comment type="similarity">
    <text evidence="2 9">Belongs to the resistance-nodulation-cell division (RND) (TC 2.A.6) family.</text>
</comment>
<dbReference type="InterPro" id="IPR027463">
    <property type="entry name" value="AcrB_DN_DC_subdom"/>
</dbReference>
<dbReference type="GO" id="GO:0009636">
    <property type="term" value="P:response to toxic substance"/>
    <property type="evidence" value="ECO:0007669"/>
    <property type="project" value="UniProtKB-ARBA"/>
</dbReference>
<feature type="transmembrane region" description="Helical" evidence="9">
    <location>
        <begin position="878"/>
        <end position="895"/>
    </location>
</feature>
<keyword evidence="8 9" id="KW-0472">Membrane</keyword>
<sequence length="1047" mass="112279">MKLGQFFIERPIFAISMSVIVLIMGLVAMMRLPISQFPEVVPPTVVVVAQYPGADAATIAETVATPIEQEVNGVDGMLYMQSNATNDGEMRLTVTFALGTDIDEALVLVQNRVALAEPRLPEEVRRTGVAVQKDSPDMLLVVQLVSPDGSRDQLFLSNYATQRVEPVLRRLPGVGSINSIGARDYAMRVWLDPERIANLSLTPGEVVDAIRAQNAAVAGGQLAQPPVATDRSYQPAVTLRGRLDEVSEFEDIVVKRGDDGRVVRLSDVSRVELGAQTYTTNARMNGQSIAALLIFQQPGENAIETSEAVKEVMEELSADFPSGVEYRSTYNPTDFFTIESILALEHTIIEAILLVVLVVIVFLQSGRATLIPVAAIPVSLIGTFIVMSALGYSINTLTLFGLVLAVGIVVDDAIVVVENVERYLAKGLSPVEATKRTMAEISGALISIALVLSAVFVPTMLLDGISGEFFRQFAVAIAVATLISAFNSLTLSPALAALLLRHEKTERKQSLPARLGSAAARRFNRGFDRLADRYAALIRRLIAARWVMLPIYGVLVAGAVGLLMTTPRGFVPASDQGYLIVTVQMPAGSALSRTDAAVRDVAEAALEVEGVEFVHEFTGLAPLTNTTSSASGVVFAQLSSFEERGETGRSLDVIQPELEAAMAEIAGAQINVIAPPTIRGIGTGGGFALRVQDYDARGSEDLSAVTGDLLAALNADPRVAFAFSPFTVDAPQVYLDVDHARAEQIGLPVDELSEMLEVYLGSRYVNDINLLGRTYQVRAQAAPEFRLDAEQLASLRTRTAEGQMVPLGAVATVETRTGAERVPRYNLFPTAEIFGQGASISSGEALDLVEEIAAEVLPQGYGIEWTDLSYQERLTEDGTVLFLLAIVFVFLVLASQYESWTLPLAVILIVPTVILSALGGVVWMGMDNNLLTQVALIVLVGLASKNAILIVEFARQLEAEGRSAVDAAVEAARLRLRPILMTSFAFILGTVPLAIAEGAGAELRQAIGIAVFFGMSGVTFFGLIYTPIFYALIRGWVARPKAVPAAA</sequence>
<evidence type="ECO:0000256" key="8">
    <source>
        <dbReference type="ARBA" id="ARBA00023136"/>
    </source>
</evidence>
<dbReference type="SUPFAM" id="SSF82866">
    <property type="entry name" value="Multidrug efflux transporter AcrB transmembrane domain"/>
    <property type="match status" value="2"/>
</dbReference>
<evidence type="ECO:0000256" key="6">
    <source>
        <dbReference type="ARBA" id="ARBA00022692"/>
    </source>
</evidence>
<evidence type="ECO:0000256" key="3">
    <source>
        <dbReference type="ARBA" id="ARBA00022448"/>
    </source>
</evidence>
<evidence type="ECO:0000256" key="2">
    <source>
        <dbReference type="ARBA" id="ARBA00010942"/>
    </source>
</evidence>
<evidence type="ECO:0000313" key="10">
    <source>
        <dbReference type="EMBL" id="QPH56053.1"/>
    </source>
</evidence>
<dbReference type="Proteomes" id="UP000594800">
    <property type="component" value="Chromosome"/>
</dbReference>
<dbReference type="Gene3D" id="3.30.2090.10">
    <property type="entry name" value="Multidrug efflux transporter AcrB TolC docking domain, DN and DC subdomains"/>
    <property type="match status" value="2"/>
</dbReference>
<feature type="transmembrane region" description="Helical" evidence="9">
    <location>
        <begin position="341"/>
        <end position="363"/>
    </location>
</feature>
<name>A0A7S9LVR4_9RHOB</name>
<evidence type="ECO:0000256" key="9">
    <source>
        <dbReference type="RuleBase" id="RU364070"/>
    </source>
</evidence>
<dbReference type="InterPro" id="IPR001036">
    <property type="entry name" value="Acrflvin-R"/>
</dbReference>
<dbReference type="EMBL" id="CP064942">
    <property type="protein sequence ID" value="QPH56053.1"/>
    <property type="molecule type" value="Genomic_DNA"/>
</dbReference>
<gene>
    <name evidence="10" type="ORF">I0K15_10160</name>
</gene>
<dbReference type="PRINTS" id="PR00702">
    <property type="entry name" value="ACRIFLAVINRP"/>
</dbReference>